<feature type="region of interest" description="Disordered" evidence="1">
    <location>
        <begin position="89"/>
        <end position="128"/>
    </location>
</feature>
<protein>
    <recommendedName>
        <fullName evidence="4">Ubiquitin-like domain-containing protein</fullName>
    </recommendedName>
</protein>
<dbReference type="SUPFAM" id="SSF54236">
    <property type="entry name" value="Ubiquitin-like"/>
    <property type="match status" value="1"/>
</dbReference>
<keyword evidence="3" id="KW-1185">Reference proteome</keyword>
<evidence type="ECO:0008006" key="4">
    <source>
        <dbReference type="Google" id="ProtNLM"/>
    </source>
</evidence>
<dbReference type="AlphaFoldDB" id="A0A507DSF2"/>
<dbReference type="Proteomes" id="UP000318582">
    <property type="component" value="Unassembled WGS sequence"/>
</dbReference>
<organism evidence="2 3">
    <name type="scientific">Powellomyces hirtus</name>
    <dbReference type="NCBI Taxonomy" id="109895"/>
    <lineage>
        <taxon>Eukaryota</taxon>
        <taxon>Fungi</taxon>
        <taxon>Fungi incertae sedis</taxon>
        <taxon>Chytridiomycota</taxon>
        <taxon>Chytridiomycota incertae sedis</taxon>
        <taxon>Chytridiomycetes</taxon>
        <taxon>Spizellomycetales</taxon>
        <taxon>Powellomycetaceae</taxon>
        <taxon>Powellomyces</taxon>
    </lineage>
</organism>
<comment type="caution">
    <text evidence="2">The sequence shown here is derived from an EMBL/GenBank/DDBJ whole genome shotgun (WGS) entry which is preliminary data.</text>
</comment>
<evidence type="ECO:0000256" key="1">
    <source>
        <dbReference type="SAM" id="MobiDB-lite"/>
    </source>
</evidence>
<reference evidence="2 3" key="1">
    <citation type="journal article" date="2019" name="Sci. Rep.">
        <title>Comparative genomics of chytrid fungi reveal insights into the obligate biotrophic and pathogenic lifestyle of Synchytrium endobioticum.</title>
        <authorList>
            <person name="van de Vossenberg B.T.L.H."/>
            <person name="Warris S."/>
            <person name="Nguyen H.D.T."/>
            <person name="van Gent-Pelzer M.P.E."/>
            <person name="Joly D.L."/>
            <person name="van de Geest H.C."/>
            <person name="Bonants P.J.M."/>
            <person name="Smith D.S."/>
            <person name="Levesque C.A."/>
            <person name="van der Lee T.A.J."/>
        </authorList>
    </citation>
    <scope>NUCLEOTIDE SEQUENCE [LARGE SCALE GENOMIC DNA]</scope>
    <source>
        <strain evidence="2 3">CBS 809.83</strain>
    </source>
</reference>
<dbReference type="CDD" id="cd17039">
    <property type="entry name" value="Ubl_ubiquitin_like"/>
    <property type="match status" value="1"/>
</dbReference>
<dbReference type="EMBL" id="QEAQ01000158">
    <property type="protein sequence ID" value="TPX54391.1"/>
    <property type="molecule type" value="Genomic_DNA"/>
</dbReference>
<gene>
    <name evidence="2" type="ORF">PhCBS80983_g05952</name>
</gene>
<evidence type="ECO:0000313" key="2">
    <source>
        <dbReference type="EMBL" id="TPX54391.1"/>
    </source>
</evidence>
<dbReference type="PANTHER" id="PTHR47725:SF2">
    <property type="entry name" value="UBIQUITIN-LIKE DOMAIN-CONTAINING PROTEIN"/>
    <property type="match status" value="1"/>
</dbReference>
<dbReference type="InterPro" id="IPR029071">
    <property type="entry name" value="Ubiquitin-like_domsf"/>
</dbReference>
<dbReference type="STRING" id="109895.A0A507DSF2"/>
<dbReference type="PANTHER" id="PTHR47725">
    <property type="entry name" value="OS03G0364000 PROTEIN"/>
    <property type="match status" value="1"/>
</dbReference>
<evidence type="ECO:0000313" key="3">
    <source>
        <dbReference type="Proteomes" id="UP000318582"/>
    </source>
</evidence>
<accession>A0A507DSF2</accession>
<sequence length="128" mass="13537">MSTQQMYVRIKHHKKTYFIECAPTGTVATLKAKLATQAAPTGHTTDVKLHIAGKVPGTYAALEDAAVLEQVGIADDAVLYAAFWVPGESAGTGSWEPIQVPDFEPLHDDPDDGADTAEDMKGKGKAAA</sequence>
<dbReference type="Gene3D" id="3.10.20.90">
    <property type="entry name" value="Phosphatidylinositol 3-kinase Catalytic Subunit, Chain A, domain 1"/>
    <property type="match status" value="1"/>
</dbReference>
<name>A0A507DSF2_9FUNG</name>
<proteinExistence type="predicted"/>